<keyword evidence="2" id="KW-1185">Reference proteome</keyword>
<sequence length="33" mass="3358">MSSSLLTSLSLALLSQPIGRSSVTCPNGTILPL</sequence>
<dbReference type="AlphaFoldDB" id="A0AAI9XI81"/>
<comment type="caution">
    <text evidence="1">The sequence shown here is derived from an EMBL/GenBank/DDBJ whole genome shotgun (WGS) entry which is preliminary data.</text>
</comment>
<proteinExistence type="predicted"/>
<gene>
    <name evidence="1" type="ORF">CCUS01_11267</name>
</gene>
<name>A0AAI9XI81_9PEZI</name>
<evidence type="ECO:0000313" key="1">
    <source>
        <dbReference type="EMBL" id="KAK1451089.1"/>
    </source>
</evidence>
<dbReference type="Proteomes" id="UP001239213">
    <property type="component" value="Unassembled WGS sequence"/>
</dbReference>
<dbReference type="EMBL" id="MPDP01000301">
    <property type="protein sequence ID" value="KAK1451089.1"/>
    <property type="molecule type" value="Genomic_DNA"/>
</dbReference>
<organism evidence="1 2">
    <name type="scientific">Colletotrichum cuscutae</name>
    <dbReference type="NCBI Taxonomy" id="1209917"/>
    <lineage>
        <taxon>Eukaryota</taxon>
        <taxon>Fungi</taxon>
        <taxon>Dikarya</taxon>
        <taxon>Ascomycota</taxon>
        <taxon>Pezizomycotina</taxon>
        <taxon>Sordariomycetes</taxon>
        <taxon>Hypocreomycetidae</taxon>
        <taxon>Glomerellales</taxon>
        <taxon>Glomerellaceae</taxon>
        <taxon>Colletotrichum</taxon>
        <taxon>Colletotrichum acutatum species complex</taxon>
    </lineage>
</organism>
<accession>A0AAI9XI81</accession>
<evidence type="ECO:0000313" key="2">
    <source>
        <dbReference type="Proteomes" id="UP001239213"/>
    </source>
</evidence>
<reference evidence="1" key="1">
    <citation type="submission" date="2016-11" db="EMBL/GenBank/DDBJ databases">
        <title>The genome sequence of Colletotrichum cuscutae.</title>
        <authorList>
            <person name="Baroncelli R."/>
        </authorList>
    </citation>
    <scope>NUCLEOTIDE SEQUENCE</scope>
    <source>
        <strain evidence="1">IMI 304802</strain>
    </source>
</reference>
<protein>
    <submittedName>
        <fullName evidence="1">Uncharacterized protein</fullName>
    </submittedName>
</protein>